<evidence type="ECO:0000256" key="6">
    <source>
        <dbReference type="RuleBase" id="RU361235"/>
    </source>
</evidence>
<dbReference type="PANTHER" id="PTHR43142:SF1">
    <property type="entry name" value="CARBOXYLIC ESTER HYDROLASE"/>
    <property type="match status" value="1"/>
</dbReference>
<evidence type="ECO:0000259" key="7">
    <source>
        <dbReference type="Pfam" id="PF00135"/>
    </source>
</evidence>
<keyword evidence="6" id="KW-0732">Signal</keyword>
<feature type="domain" description="Carboxylesterase type B" evidence="7">
    <location>
        <begin position="28"/>
        <end position="525"/>
    </location>
</feature>
<keyword evidence="5" id="KW-0325">Glycoprotein</keyword>
<dbReference type="EMBL" id="JAHIBW010000158">
    <property type="protein sequence ID" value="KAG7294789.1"/>
    <property type="molecule type" value="Genomic_DNA"/>
</dbReference>
<feature type="signal peptide" evidence="6">
    <location>
        <begin position="1"/>
        <end position="22"/>
    </location>
</feature>
<dbReference type="PANTHER" id="PTHR43142">
    <property type="entry name" value="CARBOXYLIC ESTER HYDROLASE"/>
    <property type="match status" value="1"/>
</dbReference>
<dbReference type="Pfam" id="PF00135">
    <property type="entry name" value="COesterase"/>
    <property type="match status" value="1"/>
</dbReference>
<dbReference type="PROSITE" id="PS00122">
    <property type="entry name" value="CARBOXYLESTERASE_B_1"/>
    <property type="match status" value="1"/>
</dbReference>
<evidence type="ECO:0000256" key="4">
    <source>
        <dbReference type="ARBA" id="ARBA00023157"/>
    </source>
</evidence>
<evidence type="ECO:0000256" key="2">
    <source>
        <dbReference type="ARBA" id="ARBA00022487"/>
    </source>
</evidence>
<dbReference type="InterPro" id="IPR029058">
    <property type="entry name" value="AB_hydrolase_fold"/>
</dbReference>
<protein>
    <recommendedName>
        <fullName evidence="6">Carboxylic ester hydrolase</fullName>
        <ecNumber evidence="6">3.1.1.-</ecNumber>
    </recommendedName>
</protein>
<keyword evidence="9" id="KW-1185">Reference proteome</keyword>
<name>A0ABQ7PPF0_PLUXY</name>
<evidence type="ECO:0000256" key="5">
    <source>
        <dbReference type="ARBA" id="ARBA00023180"/>
    </source>
</evidence>
<organism evidence="8 9">
    <name type="scientific">Plutella xylostella</name>
    <name type="common">Diamondback moth</name>
    <name type="synonym">Plutella maculipennis</name>
    <dbReference type="NCBI Taxonomy" id="51655"/>
    <lineage>
        <taxon>Eukaryota</taxon>
        <taxon>Metazoa</taxon>
        <taxon>Ecdysozoa</taxon>
        <taxon>Arthropoda</taxon>
        <taxon>Hexapoda</taxon>
        <taxon>Insecta</taxon>
        <taxon>Pterygota</taxon>
        <taxon>Neoptera</taxon>
        <taxon>Endopterygota</taxon>
        <taxon>Lepidoptera</taxon>
        <taxon>Glossata</taxon>
        <taxon>Ditrysia</taxon>
        <taxon>Yponomeutoidea</taxon>
        <taxon>Plutellidae</taxon>
        <taxon>Plutella</taxon>
    </lineage>
</organism>
<dbReference type="InterPro" id="IPR019826">
    <property type="entry name" value="Carboxylesterase_B_AS"/>
</dbReference>
<dbReference type="EC" id="3.1.1.-" evidence="6"/>
<keyword evidence="4" id="KW-1015">Disulfide bond</keyword>
<feature type="chain" id="PRO_5045009489" description="Carboxylic ester hydrolase" evidence="6">
    <location>
        <begin position="23"/>
        <end position="567"/>
    </location>
</feature>
<evidence type="ECO:0000313" key="8">
    <source>
        <dbReference type="EMBL" id="KAG7294789.1"/>
    </source>
</evidence>
<dbReference type="SUPFAM" id="SSF53474">
    <property type="entry name" value="alpha/beta-Hydrolases"/>
    <property type="match status" value="1"/>
</dbReference>
<dbReference type="Gene3D" id="3.40.50.1820">
    <property type="entry name" value="alpha/beta hydrolase"/>
    <property type="match status" value="1"/>
</dbReference>
<accession>A0ABQ7PPF0</accession>
<comment type="caution">
    <text evidence="8">The sequence shown here is derived from an EMBL/GenBank/DDBJ whole genome shotgun (WGS) entry which is preliminary data.</text>
</comment>
<sequence>MTKTTSLIFIFLTVIKLQLCDSSEEENSRLVQISSGRVRGYKNQQWDIFEFYGIPYATAPTGVNKFKGPLPAPQWSDILDAQDEFIVCPQAGDIYKDIAQEDCLVASVFTPNTNETNLPVMVNIHGGGYAAGYGNLEKPYSIVKEGNVVAVTFNYRLGIVGFLCLGTADVPGNAGLKDMVALLRWVKENIRSFGGNPDDVTIDGCSAGSSAVDLLVLSETTKGLFNKVIAQSGSSISTWSVQQNPIEVAKAQAIRMNFSNANDIGALEDFFKGSSIESLTKDSFWEGKDSSFQFVPCIERDLKSEAVLKTAPFDILKQGTYEKYPTLTGFSNMEGLFRMPVYDRWIDEMVADLSDYLPEDLKFETQNERKAVADAARFFSKLNTDRKMGFIDYFSDVMFTYGVHRALSLQVEAGNENMYFLEFDFVPESGNPTAEPPVGANHCDHTQMVLDGPNASNTSDYFLMKKSMVQLWVNFIKTGKPVPVNTEQYPEGWPAVSSNGPYPYMVLNLKPQLKRNWQPERVQFWDDVYSKYYSTPAPPANSSSRLGSYCAVTIFVLALFQTMMSSF</sequence>
<evidence type="ECO:0000313" key="9">
    <source>
        <dbReference type="Proteomes" id="UP000823941"/>
    </source>
</evidence>
<dbReference type="Proteomes" id="UP000823941">
    <property type="component" value="Unassembled WGS sequence"/>
</dbReference>
<keyword evidence="2" id="KW-0719">Serine esterase</keyword>
<dbReference type="InterPro" id="IPR002018">
    <property type="entry name" value="CarbesteraseB"/>
</dbReference>
<proteinExistence type="inferred from homology"/>
<evidence type="ECO:0000256" key="1">
    <source>
        <dbReference type="ARBA" id="ARBA00005964"/>
    </source>
</evidence>
<evidence type="ECO:0000256" key="3">
    <source>
        <dbReference type="ARBA" id="ARBA00022801"/>
    </source>
</evidence>
<comment type="similarity">
    <text evidence="1 6">Belongs to the type-B carboxylesterase/lipase family.</text>
</comment>
<keyword evidence="3 6" id="KW-0378">Hydrolase</keyword>
<reference evidence="8 9" key="1">
    <citation type="submission" date="2021-06" db="EMBL/GenBank/DDBJ databases">
        <title>A haploid diamondback moth (Plutella xylostella L.) genome assembly resolves 31 chromosomes and identifies a diamide resistance mutation.</title>
        <authorList>
            <person name="Ward C.M."/>
            <person name="Perry K.D."/>
            <person name="Baker G."/>
            <person name="Powis K."/>
            <person name="Heckel D.G."/>
            <person name="Baxter S.W."/>
        </authorList>
    </citation>
    <scope>NUCLEOTIDE SEQUENCE [LARGE SCALE GENOMIC DNA]</scope>
    <source>
        <strain evidence="8 9">LV</strain>
        <tissue evidence="8">Single pupa</tissue>
    </source>
</reference>
<gene>
    <name evidence="8" type="ORF">JYU34_022842</name>
</gene>